<evidence type="ECO:0000313" key="12">
    <source>
        <dbReference type="Proteomes" id="UP001162162"/>
    </source>
</evidence>
<evidence type="ECO:0000256" key="4">
    <source>
        <dbReference type="ARBA" id="ARBA00022692"/>
    </source>
</evidence>
<dbReference type="EMBL" id="JAPWTK010000006">
    <property type="protein sequence ID" value="KAJ8961297.1"/>
    <property type="molecule type" value="Genomic_DNA"/>
</dbReference>
<dbReference type="InterPro" id="IPR004117">
    <property type="entry name" value="7tm6_olfct_rcpt"/>
</dbReference>
<feature type="transmembrane region" description="Helical" evidence="10">
    <location>
        <begin position="86"/>
        <end position="115"/>
    </location>
</feature>
<feature type="transmembrane region" description="Helical" evidence="10">
    <location>
        <begin position="197"/>
        <end position="214"/>
    </location>
</feature>
<keyword evidence="4 10" id="KW-0812">Transmembrane</keyword>
<reference evidence="11" key="1">
    <citation type="journal article" date="2023" name="Insect Mol. Biol.">
        <title>Genome sequencing provides insights into the evolution of gene families encoding plant cell wall-degrading enzymes in longhorned beetles.</title>
        <authorList>
            <person name="Shin N.R."/>
            <person name="Okamura Y."/>
            <person name="Kirsch R."/>
            <person name="Pauchet Y."/>
        </authorList>
    </citation>
    <scope>NUCLEOTIDE SEQUENCE</scope>
    <source>
        <strain evidence="11">AMC_N1</strain>
    </source>
</reference>
<keyword evidence="6 10" id="KW-1133">Transmembrane helix</keyword>
<keyword evidence="12" id="KW-1185">Reference proteome</keyword>
<name>A0AAV8ZCJ8_9CUCU</name>
<evidence type="ECO:0000256" key="5">
    <source>
        <dbReference type="ARBA" id="ARBA00022725"/>
    </source>
</evidence>
<protein>
    <submittedName>
        <fullName evidence="11">Uncharacterized protein</fullName>
    </submittedName>
</protein>
<sequence length="239" mass="27462">MDNWMHFFSDVTCFSFGNPPTFERVMKRMNLLSNAFFWYIVPGVITIAIVNYTATDDCRKINQEEGLHELCGSFLPIRLPFDANPLVIRVTIFLVQMVVFFFTVVPGGLICYISYESTEILLTHNSLLKVLLVEAFETQNVEESSERLRFCIIYHNHIIRLCQRLNRLVKFTAGHMTLISAIVFACMGNQILKTKPVAALAYLIGYIFALFWMCHAGQRIIDEVFLLDREPTSLADPMD</sequence>
<evidence type="ECO:0000256" key="3">
    <source>
        <dbReference type="ARBA" id="ARBA00022606"/>
    </source>
</evidence>
<feature type="transmembrane region" description="Helical" evidence="10">
    <location>
        <begin position="168"/>
        <end position="191"/>
    </location>
</feature>
<dbReference type="GO" id="GO:0007165">
    <property type="term" value="P:signal transduction"/>
    <property type="evidence" value="ECO:0007669"/>
    <property type="project" value="UniProtKB-KW"/>
</dbReference>
<keyword evidence="2" id="KW-1003">Cell membrane</keyword>
<evidence type="ECO:0000256" key="2">
    <source>
        <dbReference type="ARBA" id="ARBA00022475"/>
    </source>
</evidence>
<evidence type="ECO:0000256" key="8">
    <source>
        <dbReference type="ARBA" id="ARBA00023170"/>
    </source>
</evidence>
<organism evidence="11 12">
    <name type="scientific">Aromia moschata</name>
    <dbReference type="NCBI Taxonomy" id="1265417"/>
    <lineage>
        <taxon>Eukaryota</taxon>
        <taxon>Metazoa</taxon>
        <taxon>Ecdysozoa</taxon>
        <taxon>Arthropoda</taxon>
        <taxon>Hexapoda</taxon>
        <taxon>Insecta</taxon>
        <taxon>Pterygota</taxon>
        <taxon>Neoptera</taxon>
        <taxon>Endopterygota</taxon>
        <taxon>Coleoptera</taxon>
        <taxon>Polyphaga</taxon>
        <taxon>Cucujiformia</taxon>
        <taxon>Chrysomeloidea</taxon>
        <taxon>Cerambycidae</taxon>
        <taxon>Cerambycinae</taxon>
        <taxon>Callichromatini</taxon>
        <taxon>Aromia</taxon>
    </lineage>
</organism>
<dbReference type="PANTHER" id="PTHR21137:SF35">
    <property type="entry name" value="ODORANT RECEPTOR 19A-RELATED"/>
    <property type="match status" value="1"/>
</dbReference>
<feature type="non-terminal residue" evidence="11">
    <location>
        <position position="239"/>
    </location>
</feature>
<keyword evidence="8" id="KW-0675">Receptor</keyword>
<dbReference type="AlphaFoldDB" id="A0AAV8ZCJ8"/>
<keyword evidence="5" id="KW-0552">Olfaction</keyword>
<evidence type="ECO:0000256" key="6">
    <source>
        <dbReference type="ARBA" id="ARBA00022989"/>
    </source>
</evidence>
<gene>
    <name evidence="11" type="ORF">NQ318_008983</name>
</gene>
<dbReference type="GO" id="GO:0005549">
    <property type="term" value="F:odorant binding"/>
    <property type="evidence" value="ECO:0007669"/>
    <property type="project" value="InterPro"/>
</dbReference>
<dbReference type="PANTHER" id="PTHR21137">
    <property type="entry name" value="ODORANT RECEPTOR"/>
    <property type="match status" value="1"/>
</dbReference>
<dbReference type="GO" id="GO:0005886">
    <property type="term" value="C:plasma membrane"/>
    <property type="evidence" value="ECO:0007669"/>
    <property type="project" value="UniProtKB-SubCell"/>
</dbReference>
<dbReference type="GO" id="GO:0004984">
    <property type="term" value="F:olfactory receptor activity"/>
    <property type="evidence" value="ECO:0007669"/>
    <property type="project" value="InterPro"/>
</dbReference>
<keyword evidence="7 10" id="KW-0472">Membrane</keyword>
<feature type="transmembrane region" description="Helical" evidence="10">
    <location>
        <begin position="36"/>
        <end position="54"/>
    </location>
</feature>
<dbReference type="Proteomes" id="UP001162162">
    <property type="component" value="Unassembled WGS sequence"/>
</dbReference>
<evidence type="ECO:0000256" key="10">
    <source>
        <dbReference type="SAM" id="Phobius"/>
    </source>
</evidence>
<dbReference type="Pfam" id="PF02949">
    <property type="entry name" value="7tm_6"/>
    <property type="match status" value="1"/>
</dbReference>
<keyword evidence="9" id="KW-0807">Transducer</keyword>
<comment type="caution">
    <text evidence="11">The sequence shown here is derived from an EMBL/GenBank/DDBJ whole genome shotgun (WGS) entry which is preliminary data.</text>
</comment>
<keyword evidence="3" id="KW-0716">Sensory transduction</keyword>
<evidence type="ECO:0000313" key="11">
    <source>
        <dbReference type="EMBL" id="KAJ8961297.1"/>
    </source>
</evidence>
<comment type="subcellular location">
    <subcellularLocation>
        <location evidence="1">Cell membrane</location>
        <topology evidence="1">Multi-pass membrane protein</topology>
    </subcellularLocation>
</comment>
<proteinExistence type="predicted"/>
<evidence type="ECO:0000256" key="9">
    <source>
        <dbReference type="ARBA" id="ARBA00023224"/>
    </source>
</evidence>
<evidence type="ECO:0000256" key="7">
    <source>
        <dbReference type="ARBA" id="ARBA00023136"/>
    </source>
</evidence>
<evidence type="ECO:0000256" key="1">
    <source>
        <dbReference type="ARBA" id="ARBA00004651"/>
    </source>
</evidence>
<accession>A0AAV8ZCJ8</accession>